<evidence type="ECO:0000256" key="4">
    <source>
        <dbReference type="ARBA" id="ARBA00022989"/>
    </source>
</evidence>
<dbReference type="EMBL" id="QNRT01000001">
    <property type="protein sequence ID" value="RBP53080.1"/>
    <property type="molecule type" value="Genomic_DNA"/>
</dbReference>
<feature type="transmembrane region" description="Helical" evidence="6">
    <location>
        <begin position="205"/>
        <end position="224"/>
    </location>
</feature>
<evidence type="ECO:0000256" key="2">
    <source>
        <dbReference type="ARBA" id="ARBA00007165"/>
    </source>
</evidence>
<dbReference type="InterPro" id="IPR002994">
    <property type="entry name" value="Surf1/Shy1"/>
</dbReference>
<keyword evidence="4 6" id="KW-1133">Transmembrane helix</keyword>
<comment type="caution">
    <text evidence="6">Lacks conserved residue(s) required for the propagation of feature annotation.</text>
</comment>
<dbReference type="InterPro" id="IPR045214">
    <property type="entry name" value="Surf1/Surf4"/>
</dbReference>
<organism evidence="7 8">
    <name type="scientific">Arenicella xantha</name>
    <dbReference type="NCBI Taxonomy" id="644221"/>
    <lineage>
        <taxon>Bacteria</taxon>
        <taxon>Pseudomonadati</taxon>
        <taxon>Pseudomonadota</taxon>
        <taxon>Gammaproteobacteria</taxon>
        <taxon>Arenicellales</taxon>
        <taxon>Arenicellaceae</taxon>
        <taxon>Arenicella</taxon>
    </lineage>
</organism>
<sequence>MLILAVVLILAMLRLGIWQLDRAEQKRDMLSSLISKSQRVAVPLASVNRNDANLRYTSVTASGRFLPEKTVLVDRQVVAGQVGYTVVTPFEVEGMSDAVLVARGWVSAGQSRAVLPTVETPVETLTLTGRLNFPAAQPPLWDDKYPVSDGLVWQYLPLTEVAQEMTLSLFPLVLELAPDTVGPAALRIDWPAIDDQWVAKHQGYAFQWFAMAFAFFIACVVLLLRRRNATDNDDS</sequence>
<comment type="similarity">
    <text evidence="2 6">Belongs to the SURF1 family.</text>
</comment>
<dbReference type="PANTHER" id="PTHR23427:SF2">
    <property type="entry name" value="SURFEIT LOCUS PROTEIN 1"/>
    <property type="match status" value="1"/>
</dbReference>
<keyword evidence="3 6" id="KW-0812">Transmembrane</keyword>
<dbReference type="Pfam" id="PF02104">
    <property type="entry name" value="SURF1"/>
    <property type="match status" value="1"/>
</dbReference>
<dbReference type="PROSITE" id="PS50895">
    <property type="entry name" value="SURF1"/>
    <property type="match status" value="1"/>
</dbReference>
<dbReference type="InParanoid" id="A0A395JN50"/>
<reference evidence="7 8" key="1">
    <citation type="submission" date="2018-06" db="EMBL/GenBank/DDBJ databases">
        <title>Genomic Encyclopedia of Type Strains, Phase IV (KMG-IV): sequencing the most valuable type-strain genomes for metagenomic binning, comparative biology and taxonomic classification.</title>
        <authorList>
            <person name="Goeker M."/>
        </authorList>
    </citation>
    <scope>NUCLEOTIDE SEQUENCE [LARGE SCALE GENOMIC DNA]</scope>
    <source>
        <strain evidence="7 8">DSM 24032</strain>
    </source>
</reference>
<dbReference type="AlphaFoldDB" id="A0A395JN50"/>
<evidence type="ECO:0000256" key="5">
    <source>
        <dbReference type="ARBA" id="ARBA00023136"/>
    </source>
</evidence>
<comment type="subcellular location">
    <subcellularLocation>
        <location evidence="6">Cell membrane</location>
        <topology evidence="6">Multi-pass membrane protein</topology>
    </subcellularLocation>
    <subcellularLocation>
        <location evidence="1">Membrane</location>
    </subcellularLocation>
</comment>
<evidence type="ECO:0000256" key="1">
    <source>
        <dbReference type="ARBA" id="ARBA00004370"/>
    </source>
</evidence>
<evidence type="ECO:0000256" key="3">
    <source>
        <dbReference type="ARBA" id="ARBA00022692"/>
    </source>
</evidence>
<dbReference type="PANTHER" id="PTHR23427">
    <property type="entry name" value="SURFEIT LOCUS PROTEIN"/>
    <property type="match status" value="1"/>
</dbReference>
<dbReference type="CDD" id="cd06662">
    <property type="entry name" value="SURF1"/>
    <property type="match status" value="1"/>
</dbReference>
<proteinExistence type="inferred from homology"/>
<name>A0A395JN50_9GAMM</name>
<evidence type="ECO:0000256" key="6">
    <source>
        <dbReference type="RuleBase" id="RU363076"/>
    </source>
</evidence>
<gene>
    <name evidence="7" type="ORF">DFR28_101465</name>
</gene>
<keyword evidence="5 6" id="KW-0472">Membrane</keyword>
<protein>
    <recommendedName>
        <fullName evidence="6">SURF1-like protein</fullName>
    </recommendedName>
</protein>
<keyword evidence="6" id="KW-1003">Cell membrane</keyword>
<comment type="caution">
    <text evidence="7">The sequence shown here is derived from an EMBL/GenBank/DDBJ whole genome shotgun (WGS) entry which is preliminary data.</text>
</comment>
<dbReference type="GO" id="GO:0005886">
    <property type="term" value="C:plasma membrane"/>
    <property type="evidence" value="ECO:0007669"/>
    <property type="project" value="UniProtKB-SubCell"/>
</dbReference>
<accession>A0A395JN50</accession>
<keyword evidence="8" id="KW-1185">Reference proteome</keyword>
<evidence type="ECO:0000313" key="7">
    <source>
        <dbReference type="EMBL" id="RBP53080.1"/>
    </source>
</evidence>
<dbReference type="Proteomes" id="UP000253083">
    <property type="component" value="Unassembled WGS sequence"/>
</dbReference>
<evidence type="ECO:0000313" key="8">
    <source>
        <dbReference type="Proteomes" id="UP000253083"/>
    </source>
</evidence>